<reference evidence="2" key="1">
    <citation type="thesis" date="2021" institute="BYU ScholarsArchive" country="Provo, UT, USA">
        <title>Applications of and Algorithms for Genome Assembly and Genomic Analyses with an Emphasis on Marine Teleosts.</title>
        <authorList>
            <person name="Pickett B.D."/>
        </authorList>
    </citation>
    <scope>NUCLEOTIDE SEQUENCE</scope>
    <source>
        <strain evidence="2">HI-2016</strain>
    </source>
</reference>
<feature type="transmembrane region" description="Helical" evidence="1">
    <location>
        <begin position="7"/>
        <end position="23"/>
    </location>
</feature>
<protein>
    <submittedName>
        <fullName evidence="2">Uncharacterized protein</fullName>
    </submittedName>
</protein>
<comment type="caution">
    <text evidence="2">The sequence shown here is derived from an EMBL/GenBank/DDBJ whole genome shotgun (WGS) entry which is preliminary data.</text>
</comment>
<dbReference type="EMBL" id="JAFBMS010000013">
    <property type="protein sequence ID" value="KAG9347385.1"/>
    <property type="molecule type" value="Genomic_DNA"/>
</dbReference>
<dbReference type="OrthoDB" id="28947at2759"/>
<keyword evidence="3" id="KW-1185">Reference proteome</keyword>
<keyword evidence="1" id="KW-0472">Membrane</keyword>
<name>A0A8T2P489_9TELE</name>
<keyword evidence="1" id="KW-1133">Transmembrane helix</keyword>
<accession>A0A8T2P489</accession>
<gene>
    <name evidence="2" type="ORF">JZ751_004952</name>
</gene>
<dbReference type="Proteomes" id="UP000824540">
    <property type="component" value="Unassembled WGS sequence"/>
</dbReference>
<evidence type="ECO:0000313" key="3">
    <source>
        <dbReference type="Proteomes" id="UP000824540"/>
    </source>
</evidence>
<keyword evidence="1" id="KW-0812">Transmembrane</keyword>
<proteinExistence type="predicted"/>
<sequence>MHPGHRLTRWLWLLLPFLHLISIGKPLLFIIIIVKILELLLLIILVTKFVDHLDKKRPLLLGAAAQQLMRSGQGLGFGGRHSVVGQSDSSSSRKVSKAIKLCRRLPFFFTIATRFSKNCRLWIGASWISRVMAAILSASVPVDTTVFIHPELAPFCMLFLVLKSSASESSSFWASALYLETRASACGVDSLSVVYSSIRVPLLSGLILNDLVAF</sequence>
<organism evidence="2 3">
    <name type="scientific">Albula glossodonta</name>
    <name type="common">roundjaw bonefish</name>
    <dbReference type="NCBI Taxonomy" id="121402"/>
    <lineage>
        <taxon>Eukaryota</taxon>
        <taxon>Metazoa</taxon>
        <taxon>Chordata</taxon>
        <taxon>Craniata</taxon>
        <taxon>Vertebrata</taxon>
        <taxon>Euteleostomi</taxon>
        <taxon>Actinopterygii</taxon>
        <taxon>Neopterygii</taxon>
        <taxon>Teleostei</taxon>
        <taxon>Albuliformes</taxon>
        <taxon>Albulidae</taxon>
        <taxon>Albula</taxon>
    </lineage>
</organism>
<evidence type="ECO:0000256" key="1">
    <source>
        <dbReference type="SAM" id="Phobius"/>
    </source>
</evidence>
<evidence type="ECO:0000313" key="2">
    <source>
        <dbReference type="EMBL" id="KAG9347385.1"/>
    </source>
</evidence>
<dbReference type="AlphaFoldDB" id="A0A8T2P489"/>